<accession>A0AAN7H5A2</accession>
<evidence type="ECO:0000313" key="10">
    <source>
        <dbReference type="EMBL" id="KAK4229550.1"/>
    </source>
</evidence>
<evidence type="ECO:0000256" key="7">
    <source>
        <dbReference type="ARBA" id="ARBA00032014"/>
    </source>
</evidence>
<dbReference type="EMBL" id="MU865307">
    <property type="protein sequence ID" value="KAK4229550.1"/>
    <property type="molecule type" value="Genomic_DNA"/>
</dbReference>
<dbReference type="GO" id="GO:0006357">
    <property type="term" value="P:regulation of transcription by RNA polymerase II"/>
    <property type="evidence" value="ECO:0007669"/>
    <property type="project" value="InterPro"/>
</dbReference>
<evidence type="ECO:0000256" key="2">
    <source>
        <dbReference type="ARBA" id="ARBA00005635"/>
    </source>
</evidence>
<dbReference type="GO" id="GO:0003712">
    <property type="term" value="F:transcription coregulator activity"/>
    <property type="evidence" value="ECO:0007669"/>
    <property type="project" value="InterPro"/>
</dbReference>
<dbReference type="AlphaFoldDB" id="A0AAN7H5A2"/>
<dbReference type="Proteomes" id="UP001301958">
    <property type="component" value="Unassembled WGS sequence"/>
</dbReference>
<gene>
    <name evidence="8" type="primary">MED17</name>
    <name evidence="10" type="ORF">QBC38DRAFT_472124</name>
</gene>
<evidence type="ECO:0000256" key="1">
    <source>
        <dbReference type="ARBA" id="ARBA00004123"/>
    </source>
</evidence>
<keyword evidence="4 8" id="KW-0805">Transcription regulation</keyword>
<reference evidence="10" key="2">
    <citation type="submission" date="2023-05" db="EMBL/GenBank/DDBJ databases">
        <authorList>
            <consortium name="Lawrence Berkeley National Laboratory"/>
            <person name="Steindorff A."/>
            <person name="Hensen N."/>
            <person name="Bonometti L."/>
            <person name="Westerberg I."/>
            <person name="Brannstrom I.O."/>
            <person name="Guillou S."/>
            <person name="Cros-Aarteil S."/>
            <person name="Calhoun S."/>
            <person name="Haridas S."/>
            <person name="Kuo A."/>
            <person name="Mondo S."/>
            <person name="Pangilinan J."/>
            <person name="Riley R."/>
            <person name="Labutti K."/>
            <person name="Andreopoulos B."/>
            <person name="Lipzen A."/>
            <person name="Chen C."/>
            <person name="Yanf M."/>
            <person name="Daum C."/>
            <person name="Ng V."/>
            <person name="Clum A."/>
            <person name="Ohm R."/>
            <person name="Martin F."/>
            <person name="Silar P."/>
            <person name="Natvig D."/>
            <person name="Lalanne C."/>
            <person name="Gautier V."/>
            <person name="Ament-Velasquez S.L."/>
            <person name="Kruys A."/>
            <person name="Hutchinson M.I."/>
            <person name="Powell A.J."/>
            <person name="Barry K."/>
            <person name="Miller A.N."/>
            <person name="Grigoriev I.V."/>
            <person name="Debuchy R."/>
            <person name="Gladieux P."/>
            <person name="Thoren M.H."/>
            <person name="Johannesson H."/>
        </authorList>
    </citation>
    <scope>NUCLEOTIDE SEQUENCE</scope>
    <source>
        <strain evidence="10">CBS 990.96</strain>
    </source>
</reference>
<dbReference type="PANTHER" id="PTHR13114">
    <property type="entry name" value="MEDIATOR OF RNA POLYMERASE II TRANSCRIPTION SUBUNIT 17"/>
    <property type="match status" value="1"/>
</dbReference>
<evidence type="ECO:0000256" key="9">
    <source>
        <dbReference type="SAM" id="MobiDB-lite"/>
    </source>
</evidence>
<keyword evidence="6 8" id="KW-0539">Nucleus</keyword>
<dbReference type="GO" id="GO:0070847">
    <property type="term" value="C:core mediator complex"/>
    <property type="evidence" value="ECO:0007669"/>
    <property type="project" value="TreeGrafter"/>
</dbReference>
<keyword evidence="8" id="KW-0010">Activator</keyword>
<evidence type="ECO:0000256" key="6">
    <source>
        <dbReference type="ARBA" id="ARBA00023242"/>
    </source>
</evidence>
<organism evidence="10 11">
    <name type="scientific">Podospora fimiseda</name>
    <dbReference type="NCBI Taxonomy" id="252190"/>
    <lineage>
        <taxon>Eukaryota</taxon>
        <taxon>Fungi</taxon>
        <taxon>Dikarya</taxon>
        <taxon>Ascomycota</taxon>
        <taxon>Pezizomycotina</taxon>
        <taxon>Sordariomycetes</taxon>
        <taxon>Sordariomycetidae</taxon>
        <taxon>Sordariales</taxon>
        <taxon>Podosporaceae</taxon>
        <taxon>Podospora</taxon>
    </lineage>
</organism>
<comment type="subcellular location">
    <subcellularLocation>
        <location evidence="1 8">Nucleus</location>
    </subcellularLocation>
</comment>
<name>A0AAN7H5A2_9PEZI</name>
<dbReference type="Gene3D" id="6.10.250.2620">
    <property type="match status" value="1"/>
</dbReference>
<dbReference type="GO" id="GO:0016592">
    <property type="term" value="C:mediator complex"/>
    <property type="evidence" value="ECO:0007669"/>
    <property type="project" value="InterPro"/>
</dbReference>
<reference evidence="10" key="1">
    <citation type="journal article" date="2023" name="Mol. Phylogenet. Evol.">
        <title>Genome-scale phylogeny and comparative genomics of the fungal order Sordariales.</title>
        <authorList>
            <person name="Hensen N."/>
            <person name="Bonometti L."/>
            <person name="Westerberg I."/>
            <person name="Brannstrom I.O."/>
            <person name="Guillou S."/>
            <person name="Cros-Aarteil S."/>
            <person name="Calhoun S."/>
            <person name="Haridas S."/>
            <person name="Kuo A."/>
            <person name="Mondo S."/>
            <person name="Pangilinan J."/>
            <person name="Riley R."/>
            <person name="LaButti K."/>
            <person name="Andreopoulos B."/>
            <person name="Lipzen A."/>
            <person name="Chen C."/>
            <person name="Yan M."/>
            <person name="Daum C."/>
            <person name="Ng V."/>
            <person name="Clum A."/>
            <person name="Steindorff A."/>
            <person name="Ohm R.A."/>
            <person name="Martin F."/>
            <person name="Silar P."/>
            <person name="Natvig D.O."/>
            <person name="Lalanne C."/>
            <person name="Gautier V."/>
            <person name="Ament-Velasquez S.L."/>
            <person name="Kruys A."/>
            <person name="Hutchinson M.I."/>
            <person name="Powell A.J."/>
            <person name="Barry K."/>
            <person name="Miller A.N."/>
            <person name="Grigoriev I.V."/>
            <person name="Debuchy R."/>
            <person name="Gladieux P."/>
            <person name="Hiltunen Thoren M."/>
            <person name="Johannesson H."/>
        </authorList>
    </citation>
    <scope>NUCLEOTIDE SEQUENCE</scope>
    <source>
        <strain evidence="10">CBS 990.96</strain>
    </source>
</reference>
<keyword evidence="5 8" id="KW-0804">Transcription</keyword>
<comment type="function">
    <text evidence="8">Component of the Mediator complex, a coactivator involved in the regulated transcription of nearly all RNA polymerase II-dependent genes. Mediator functions as a bridge to convey information from gene-specific regulatory proteins to the basal RNA polymerase II transcription machinery. Mediator is recruited to promoters by direct interactions with regulatory proteins and serves as a scaffold for the assembly of a functional preinitiation complex with RNA polymerase II and the general transcription factors.</text>
</comment>
<evidence type="ECO:0000256" key="5">
    <source>
        <dbReference type="ARBA" id="ARBA00023163"/>
    </source>
</evidence>
<dbReference type="PANTHER" id="PTHR13114:SF7">
    <property type="entry name" value="MEDIATOR OF RNA POLYMERASE II TRANSCRIPTION SUBUNIT 17"/>
    <property type="match status" value="1"/>
</dbReference>
<evidence type="ECO:0000313" key="11">
    <source>
        <dbReference type="Proteomes" id="UP001301958"/>
    </source>
</evidence>
<proteinExistence type="inferred from homology"/>
<evidence type="ECO:0000256" key="8">
    <source>
        <dbReference type="RuleBase" id="RU364140"/>
    </source>
</evidence>
<dbReference type="InterPro" id="IPR019313">
    <property type="entry name" value="Mediator_Med17"/>
</dbReference>
<feature type="region of interest" description="Disordered" evidence="9">
    <location>
        <begin position="340"/>
        <end position="360"/>
    </location>
</feature>
<keyword evidence="11" id="KW-1185">Reference proteome</keyword>
<comment type="caution">
    <text evidence="10">The sequence shown here is derived from an EMBL/GenBank/DDBJ whole genome shotgun (WGS) entry which is preliminary data.</text>
</comment>
<protein>
    <recommendedName>
        <fullName evidence="3 8">Mediator of RNA polymerase II transcription subunit 17</fullName>
    </recommendedName>
    <alternativeName>
        <fullName evidence="7 8">Mediator complex subunit 17</fullName>
    </alternativeName>
</protein>
<comment type="subunit">
    <text evidence="8">Component of the Mediator complex.</text>
</comment>
<evidence type="ECO:0000256" key="3">
    <source>
        <dbReference type="ARBA" id="ARBA00019610"/>
    </source>
</evidence>
<sequence length="662" mass="73239">MSDQRPLGLRPQPPATNRVTSIREFHARMSMEPGGLKGVNQAEVGRQIEARNAAQNRTGGDDDANDAGDAVMHDATEEANEPDTSIDIIKSREEIIRLSIDATRSARTLLDATSLLLSKENPVSATTTLSPETHQRAGLGTLGLTKLAAPTVIAQERKPRNKMTIIGRRLRDMRHVARKALSASRRLRREIRAETKYWSQVQTVTDAGFRTAHLPEHQTIGVRFGFNSDKPSFADKDIAPLRRAEKGSAELVLGTYGGGSQRVQVTILEHGSVVGKSTLQQPMPEESPLRDVKEASETIFNQELWHEMNKEARLMLGRKVRLEKSAITYPISSTETISISLVSPGGADTPESEPPRPKDDLADGLNIALALQLTSAHRFREEDEGENEMHNAMGMAKAGDDDDLEYLILEPIVSYFEHEQILEQCIRQFSALLRPLSAAGLDCFVKISEKSLKQTLPPAKNCAVATTVVLLRHPEVHFDLQIAPHCRLRIMFTSSATDGTHFAVACESTSPSQPNPLIKRCPPYPKGYDEVSKLFEYLYTAVPRALAGYSEFVVQELILSVLQSGENARGWTWAFDNKGLSPYNHSDFGVYFEFSRDPATGGRVVEVRGDFNDENGQRISRTWTWPAAPGQDDDDQTASFEDVVRHVLASCPHVAEDLDEGD</sequence>
<evidence type="ECO:0000256" key="4">
    <source>
        <dbReference type="ARBA" id="ARBA00023015"/>
    </source>
</evidence>
<comment type="similarity">
    <text evidence="2 8">Belongs to the Mediator complex subunit 17 family.</text>
</comment>
<dbReference type="Pfam" id="PF10156">
    <property type="entry name" value="Med17"/>
    <property type="match status" value="1"/>
</dbReference>